<evidence type="ECO:0000256" key="1">
    <source>
        <dbReference type="SAM" id="MobiDB-lite"/>
    </source>
</evidence>
<keyword evidence="2" id="KW-1133">Transmembrane helix</keyword>
<feature type="transmembrane region" description="Helical" evidence="2">
    <location>
        <begin position="165"/>
        <end position="185"/>
    </location>
</feature>
<evidence type="ECO:0000313" key="4">
    <source>
        <dbReference type="Proteomes" id="UP000275078"/>
    </source>
</evidence>
<protein>
    <submittedName>
        <fullName evidence="3">Uncharacterized protein</fullName>
    </submittedName>
</protein>
<evidence type="ECO:0000256" key="2">
    <source>
        <dbReference type="SAM" id="Phobius"/>
    </source>
</evidence>
<reference evidence="3 4" key="1">
    <citation type="journal article" date="2018" name="Nat. Ecol. Evol.">
        <title>Pezizomycetes genomes reveal the molecular basis of ectomycorrhizal truffle lifestyle.</title>
        <authorList>
            <person name="Murat C."/>
            <person name="Payen T."/>
            <person name="Noel B."/>
            <person name="Kuo A."/>
            <person name="Morin E."/>
            <person name="Chen J."/>
            <person name="Kohler A."/>
            <person name="Krizsan K."/>
            <person name="Balestrini R."/>
            <person name="Da Silva C."/>
            <person name="Montanini B."/>
            <person name="Hainaut M."/>
            <person name="Levati E."/>
            <person name="Barry K.W."/>
            <person name="Belfiori B."/>
            <person name="Cichocki N."/>
            <person name="Clum A."/>
            <person name="Dockter R.B."/>
            <person name="Fauchery L."/>
            <person name="Guy J."/>
            <person name="Iotti M."/>
            <person name="Le Tacon F."/>
            <person name="Lindquist E.A."/>
            <person name="Lipzen A."/>
            <person name="Malagnac F."/>
            <person name="Mello A."/>
            <person name="Molinier V."/>
            <person name="Miyauchi S."/>
            <person name="Poulain J."/>
            <person name="Riccioni C."/>
            <person name="Rubini A."/>
            <person name="Sitrit Y."/>
            <person name="Splivallo R."/>
            <person name="Traeger S."/>
            <person name="Wang M."/>
            <person name="Zifcakova L."/>
            <person name="Wipf D."/>
            <person name="Zambonelli A."/>
            <person name="Paolocci F."/>
            <person name="Nowrousian M."/>
            <person name="Ottonello S."/>
            <person name="Baldrian P."/>
            <person name="Spatafora J.W."/>
            <person name="Henrissat B."/>
            <person name="Nagy L.G."/>
            <person name="Aury J.M."/>
            <person name="Wincker P."/>
            <person name="Grigoriev I.V."/>
            <person name="Bonfante P."/>
            <person name="Martin F.M."/>
        </authorList>
    </citation>
    <scope>NUCLEOTIDE SEQUENCE [LARGE SCALE GENOMIC DNA]</scope>
    <source>
        <strain evidence="3 4">RN42</strain>
    </source>
</reference>
<accession>A0A3N4I4P5</accession>
<dbReference type="Gene3D" id="1.20.140.150">
    <property type="match status" value="1"/>
</dbReference>
<name>A0A3N4I4P5_ASCIM</name>
<feature type="transmembrane region" description="Helical" evidence="2">
    <location>
        <begin position="42"/>
        <end position="65"/>
    </location>
</feature>
<feature type="compositionally biased region" description="Polar residues" evidence="1">
    <location>
        <begin position="19"/>
        <end position="30"/>
    </location>
</feature>
<keyword evidence="4" id="KW-1185">Reference proteome</keyword>
<feature type="region of interest" description="Disordered" evidence="1">
    <location>
        <begin position="1"/>
        <end position="30"/>
    </location>
</feature>
<feature type="compositionally biased region" description="Low complexity" evidence="1">
    <location>
        <begin position="1"/>
        <end position="15"/>
    </location>
</feature>
<dbReference type="AlphaFoldDB" id="A0A3N4I4P5"/>
<organism evidence="3 4">
    <name type="scientific">Ascobolus immersus RN42</name>
    <dbReference type="NCBI Taxonomy" id="1160509"/>
    <lineage>
        <taxon>Eukaryota</taxon>
        <taxon>Fungi</taxon>
        <taxon>Dikarya</taxon>
        <taxon>Ascomycota</taxon>
        <taxon>Pezizomycotina</taxon>
        <taxon>Pezizomycetes</taxon>
        <taxon>Pezizales</taxon>
        <taxon>Ascobolaceae</taxon>
        <taxon>Ascobolus</taxon>
    </lineage>
</organism>
<evidence type="ECO:0000313" key="3">
    <source>
        <dbReference type="EMBL" id="RPA81072.1"/>
    </source>
</evidence>
<proteinExistence type="predicted"/>
<gene>
    <name evidence="3" type="ORF">BJ508DRAFT_306801</name>
</gene>
<dbReference type="EMBL" id="ML119682">
    <property type="protein sequence ID" value="RPA81072.1"/>
    <property type="molecule type" value="Genomic_DNA"/>
</dbReference>
<feature type="transmembrane region" description="Helical" evidence="2">
    <location>
        <begin position="132"/>
        <end position="153"/>
    </location>
</feature>
<dbReference type="Proteomes" id="UP000275078">
    <property type="component" value="Unassembled WGS sequence"/>
</dbReference>
<keyword evidence="2" id="KW-0812">Transmembrane</keyword>
<sequence length="249" mass="27463">MSLESQAVSESSSLLDTNKPVNSEGASQSKPSYGIGRLRNTLSYVLFIISMVLILFSFFGIWFVFTQPASEGKTGYIKETYGFFQKCTGLVSSPDASSAVVTCKPFPTLQSCGSRFPQVGWFTCSQIRNTRLLLSFALGCLALGFFTFTTQLMTGSSRVLKRVTSLLILLALGCLFLGLGYALLYRSYLGEKKKMEADDALVSDVQEWRMGMGWKLASGGFVLLFTVWFLTGNEVEKQEAIQPKQDELA</sequence>
<keyword evidence="2" id="KW-0472">Membrane</keyword>